<evidence type="ECO:0000256" key="2">
    <source>
        <dbReference type="SAM" id="MobiDB-lite"/>
    </source>
</evidence>
<organism evidence="3 4">
    <name type="scientific">Drosophila busckii</name>
    <name type="common">Fruit fly</name>
    <dbReference type="NCBI Taxonomy" id="30019"/>
    <lineage>
        <taxon>Eukaryota</taxon>
        <taxon>Metazoa</taxon>
        <taxon>Ecdysozoa</taxon>
        <taxon>Arthropoda</taxon>
        <taxon>Hexapoda</taxon>
        <taxon>Insecta</taxon>
        <taxon>Pterygota</taxon>
        <taxon>Neoptera</taxon>
        <taxon>Endopterygota</taxon>
        <taxon>Diptera</taxon>
        <taxon>Brachycera</taxon>
        <taxon>Muscomorpha</taxon>
        <taxon>Ephydroidea</taxon>
        <taxon>Drosophilidae</taxon>
        <taxon>Drosophila</taxon>
    </lineage>
</organism>
<reference evidence="3 4" key="1">
    <citation type="submission" date="2015-08" db="EMBL/GenBank/DDBJ databases">
        <title>Ancestral chromatin configuration constrains chromatin evolution on differentiating sex chromosomes in Drosophila.</title>
        <authorList>
            <person name="Zhou Q."/>
            <person name="Bachtrog D."/>
        </authorList>
    </citation>
    <scope>NUCLEOTIDE SEQUENCE [LARGE SCALE GENOMIC DNA]</scope>
    <source>
        <tissue evidence="3">Whole larvae</tissue>
    </source>
</reference>
<dbReference type="STRING" id="30019.A0A0M4ELD5"/>
<dbReference type="OMA" id="CVKLKRY"/>
<dbReference type="EMBL" id="CP012526">
    <property type="protein sequence ID" value="ALC46090.1"/>
    <property type="molecule type" value="Genomic_DNA"/>
</dbReference>
<feature type="region of interest" description="Disordered" evidence="2">
    <location>
        <begin position="63"/>
        <end position="83"/>
    </location>
</feature>
<gene>
    <name evidence="3" type="ORF">Dbus_chr3Rg840</name>
</gene>
<feature type="coiled-coil region" evidence="1">
    <location>
        <begin position="265"/>
        <end position="337"/>
    </location>
</feature>
<keyword evidence="1" id="KW-0175">Coiled coil</keyword>
<accession>A0A0M4ELD5</accession>
<dbReference type="Proteomes" id="UP000494163">
    <property type="component" value="Chromosome 3R"/>
</dbReference>
<dbReference type="SMR" id="A0A0M4ELD5"/>
<proteinExistence type="predicted"/>
<evidence type="ECO:0000313" key="4">
    <source>
        <dbReference type="Proteomes" id="UP000494163"/>
    </source>
</evidence>
<dbReference type="AlphaFoldDB" id="A0A0M4ELD5"/>
<evidence type="ECO:0000313" key="3">
    <source>
        <dbReference type="EMBL" id="ALC46090.1"/>
    </source>
</evidence>
<name>A0A0M4ELD5_DROBS</name>
<feature type="coiled-coil region" evidence="1">
    <location>
        <begin position="100"/>
        <end position="134"/>
    </location>
</feature>
<keyword evidence="4" id="KW-1185">Reference proteome</keyword>
<evidence type="ECO:0000256" key="1">
    <source>
        <dbReference type="SAM" id="Coils"/>
    </source>
</evidence>
<feature type="coiled-coil region" evidence="1">
    <location>
        <begin position="168"/>
        <end position="238"/>
    </location>
</feature>
<dbReference type="OrthoDB" id="7764536at2759"/>
<protein>
    <submittedName>
        <fullName evidence="3">CG40968</fullName>
    </submittedName>
</protein>
<feature type="non-terminal residue" evidence="3">
    <location>
        <position position="346"/>
    </location>
</feature>
<sequence length="346" mass="39467">MAFSTQKEFFHVPFMNESVEYECQEVCVKLKSYPSTFDDRAWAADDEKKSRFVSDLVSCNAPLTAGRPGQGKGKGQGGPDDNLMMGDSLIHAADETLGRVKELMVKNNLLQKQLDDSKDRLVTAKEENAEIKRIMNQRYDPEKSKALKKKIKELEDAKKIDPRDAQELNALQQSIDDMNKAHDILEAENSQLKRLVEKQSKRVPMESIKIDPEKSNDVNYLQNKIDNLGKELALLRQAEDECMRQAQAAGAELGQQLGDSDVDNIAKILAERDSLRRKLKSLAALEDKVNKLQQKADQADYTSGDLAQNLNEQNRYINDMENEMQDMQKYYENEVEQTKYNEQVLK</sequence>
<feature type="compositionally biased region" description="Gly residues" evidence="2">
    <location>
        <begin position="68"/>
        <end position="78"/>
    </location>
</feature>